<gene>
    <name evidence="2" type="primary">Acey_s0352.g3266</name>
    <name evidence="2" type="ORF">Y032_0352g3266</name>
</gene>
<evidence type="ECO:0008006" key="4">
    <source>
        <dbReference type="Google" id="ProtNLM"/>
    </source>
</evidence>
<dbReference type="Proteomes" id="UP000024635">
    <property type="component" value="Unassembled WGS sequence"/>
</dbReference>
<evidence type="ECO:0000313" key="3">
    <source>
        <dbReference type="Proteomes" id="UP000024635"/>
    </source>
</evidence>
<protein>
    <recommendedName>
        <fullName evidence="4">SCP domain-containing protein</fullName>
    </recommendedName>
</protein>
<sequence>MFFAVFCLLVAFVVQGSADCGKLAADKRSQLEAALKGKATYDCSIETEADQLLTTIKDGTWWKYTVVVYESTKPDDLFNRAVESWKDQIAELEAGAFFGCNTSEEDAKYRIVCLFMS</sequence>
<accession>A0A016RWL8</accession>
<keyword evidence="1" id="KW-0732">Signal</keyword>
<dbReference type="InterPro" id="IPR035109">
    <property type="entry name" value="ASPR"/>
</dbReference>
<name>A0A016RWL8_9BILA</name>
<reference evidence="3" key="1">
    <citation type="journal article" date="2015" name="Nat. Genet.">
        <title>The genome and transcriptome of the zoonotic hookworm Ancylostoma ceylanicum identify infection-specific gene families.</title>
        <authorList>
            <person name="Schwarz E.M."/>
            <person name="Hu Y."/>
            <person name="Antoshechkin I."/>
            <person name="Miller M.M."/>
            <person name="Sternberg P.W."/>
            <person name="Aroian R.V."/>
        </authorList>
    </citation>
    <scope>NUCLEOTIDE SEQUENCE</scope>
    <source>
        <strain evidence="3">HY135</strain>
    </source>
</reference>
<dbReference type="EMBL" id="JARK01001688">
    <property type="protein sequence ID" value="EYB82738.1"/>
    <property type="molecule type" value="Genomic_DNA"/>
</dbReference>
<proteinExistence type="predicted"/>
<organism evidence="2 3">
    <name type="scientific">Ancylostoma ceylanicum</name>
    <dbReference type="NCBI Taxonomy" id="53326"/>
    <lineage>
        <taxon>Eukaryota</taxon>
        <taxon>Metazoa</taxon>
        <taxon>Ecdysozoa</taxon>
        <taxon>Nematoda</taxon>
        <taxon>Chromadorea</taxon>
        <taxon>Rhabditida</taxon>
        <taxon>Rhabditina</taxon>
        <taxon>Rhabditomorpha</taxon>
        <taxon>Strongyloidea</taxon>
        <taxon>Ancylostomatidae</taxon>
        <taxon>Ancylostomatinae</taxon>
        <taxon>Ancylostoma</taxon>
    </lineage>
</organism>
<evidence type="ECO:0000313" key="2">
    <source>
        <dbReference type="EMBL" id="EYB82738.1"/>
    </source>
</evidence>
<evidence type="ECO:0000256" key="1">
    <source>
        <dbReference type="SAM" id="SignalP"/>
    </source>
</evidence>
<dbReference type="AlphaFoldDB" id="A0A016RWL8"/>
<dbReference type="Pfam" id="PF17641">
    <property type="entry name" value="ASPRs"/>
    <property type="match status" value="1"/>
</dbReference>
<comment type="caution">
    <text evidence="2">The sequence shown here is derived from an EMBL/GenBank/DDBJ whole genome shotgun (WGS) entry which is preliminary data.</text>
</comment>
<feature type="signal peptide" evidence="1">
    <location>
        <begin position="1"/>
        <end position="18"/>
    </location>
</feature>
<feature type="chain" id="PRO_5001485827" description="SCP domain-containing protein" evidence="1">
    <location>
        <begin position="19"/>
        <end position="117"/>
    </location>
</feature>
<keyword evidence="3" id="KW-1185">Reference proteome</keyword>